<name>A0A0C9XCE2_9AGAR</name>
<evidence type="ECO:0000256" key="12">
    <source>
        <dbReference type="RuleBase" id="RU364031"/>
    </source>
</evidence>
<gene>
    <name evidence="13" type="ORF">K443DRAFT_111354</name>
</gene>
<dbReference type="PANTHER" id="PTHR13337">
    <property type="entry name" value="SUCCINATE DEHYDROGENASE"/>
    <property type="match status" value="1"/>
</dbReference>
<keyword evidence="6 12" id="KW-0809">Transit peptide</keyword>
<comment type="subcellular location">
    <subcellularLocation>
        <location evidence="1 12">Mitochondrion inner membrane</location>
        <topology evidence="1 12">Multi-pass membrane protein</topology>
    </subcellularLocation>
</comment>
<dbReference type="STRING" id="1095629.A0A0C9XCE2"/>
<dbReference type="PANTHER" id="PTHR13337:SF2">
    <property type="entry name" value="SUCCINATE DEHYDROGENASE [UBIQUINONE] CYTOCHROME B SMALL SUBUNIT, MITOCHONDRIAL"/>
    <property type="match status" value="1"/>
</dbReference>
<dbReference type="Gene3D" id="1.20.1300.10">
    <property type="entry name" value="Fumarate reductase/succinate dehydrogenase, transmembrane subunit"/>
    <property type="match status" value="1"/>
</dbReference>
<dbReference type="CDD" id="cd03496">
    <property type="entry name" value="SQR_TypeC_CybS"/>
    <property type="match status" value="1"/>
</dbReference>
<evidence type="ECO:0000256" key="11">
    <source>
        <dbReference type="PIRSR" id="PIRSR607992-2"/>
    </source>
</evidence>
<dbReference type="GO" id="GO:0048039">
    <property type="term" value="F:ubiquinone binding"/>
    <property type="evidence" value="ECO:0007669"/>
    <property type="project" value="TreeGrafter"/>
</dbReference>
<evidence type="ECO:0000256" key="4">
    <source>
        <dbReference type="ARBA" id="ARBA00022692"/>
    </source>
</evidence>
<dbReference type="InterPro" id="IPR007992">
    <property type="entry name" value="CybS"/>
</dbReference>
<comment type="similarity">
    <text evidence="2 12">Belongs to the CybS family.</text>
</comment>
<dbReference type="SUPFAM" id="SSF81343">
    <property type="entry name" value="Fumarate reductase respiratory complex transmembrane subunits"/>
    <property type="match status" value="1"/>
</dbReference>
<keyword evidence="9 12" id="KW-0472">Membrane</keyword>
<dbReference type="GO" id="GO:0020037">
    <property type="term" value="F:heme binding"/>
    <property type="evidence" value="ECO:0007669"/>
    <property type="project" value="TreeGrafter"/>
</dbReference>
<dbReference type="EMBL" id="KN838818">
    <property type="protein sequence ID" value="KIJ93907.1"/>
    <property type="molecule type" value="Genomic_DNA"/>
</dbReference>
<keyword evidence="14" id="KW-1185">Reference proteome</keyword>
<evidence type="ECO:0000256" key="2">
    <source>
        <dbReference type="ARBA" id="ARBA00007294"/>
    </source>
</evidence>
<dbReference type="GO" id="GO:0006121">
    <property type="term" value="P:mitochondrial electron transport, succinate to ubiquinone"/>
    <property type="evidence" value="ECO:0007669"/>
    <property type="project" value="TreeGrafter"/>
</dbReference>
<dbReference type="Pfam" id="PF05328">
    <property type="entry name" value="CybS"/>
    <property type="match status" value="1"/>
</dbReference>
<keyword evidence="7" id="KW-1133">Transmembrane helix</keyword>
<evidence type="ECO:0000313" key="14">
    <source>
        <dbReference type="Proteomes" id="UP000054477"/>
    </source>
</evidence>
<keyword evidence="5 12" id="KW-0999">Mitochondrion inner membrane</keyword>
<reference evidence="13 14" key="1">
    <citation type="submission" date="2014-04" db="EMBL/GenBank/DDBJ databases">
        <authorList>
            <consortium name="DOE Joint Genome Institute"/>
            <person name="Kuo A."/>
            <person name="Kohler A."/>
            <person name="Nagy L.G."/>
            <person name="Floudas D."/>
            <person name="Copeland A."/>
            <person name="Barry K.W."/>
            <person name="Cichocki N."/>
            <person name="Veneault-Fourrey C."/>
            <person name="LaButti K."/>
            <person name="Lindquist E.A."/>
            <person name="Lipzen A."/>
            <person name="Lundell T."/>
            <person name="Morin E."/>
            <person name="Murat C."/>
            <person name="Sun H."/>
            <person name="Tunlid A."/>
            <person name="Henrissat B."/>
            <person name="Grigoriev I.V."/>
            <person name="Hibbett D.S."/>
            <person name="Martin F."/>
            <person name="Nordberg H.P."/>
            <person name="Cantor M.N."/>
            <person name="Hua S.X."/>
        </authorList>
    </citation>
    <scope>NUCLEOTIDE SEQUENCE [LARGE SCALE GENOMIC DNA]</scope>
    <source>
        <strain evidence="13 14">LaAM-08-1</strain>
    </source>
</reference>
<evidence type="ECO:0000256" key="8">
    <source>
        <dbReference type="ARBA" id="ARBA00023128"/>
    </source>
</evidence>
<feature type="binding site" description="axial binding residue" evidence="11">
    <location>
        <position position="67"/>
    </location>
    <ligand>
        <name>heme b</name>
        <dbReference type="ChEBI" id="CHEBI:60344"/>
        <note>ligand shared with SDHC</note>
    </ligand>
    <ligandPart>
        <name>Fe</name>
        <dbReference type="ChEBI" id="CHEBI:18248"/>
    </ligandPart>
</feature>
<protein>
    <recommendedName>
        <fullName evidence="12">Succinate dehydrogenase [ubiquinone] cytochrome b small subunit</fullName>
    </recommendedName>
</protein>
<dbReference type="AlphaFoldDB" id="A0A0C9XCE2"/>
<keyword evidence="3" id="KW-0813">Transport</keyword>
<proteinExistence type="inferred from homology"/>
<dbReference type="HOGENOM" id="CLU_096618_0_2_1"/>
<dbReference type="GO" id="GO:0046872">
    <property type="term" value="F:metal ion binding"/>
    <property type="evidence" value="ECO:0007669"/>
    <property type="project" value="UniProtKB-KW"/>
</dbReference>
<dbReference type="GO" id="GO:0005743">
    <property type="term" value="C:mitochondrial inner membrane"/>
    <property type="evidence" value="ECO:0007669"/>
    <property type="project" value="UniProtKB-SubCell"/>
</dbReference>
<accession>A0A0C9XCE2</accession>
<dbReference type="OrthoDB" id="18577at2759"/>
<evidence type="ECO:0000256" key="9">
    <source>
        <dbReference type="ARBA" id="ARBA00023136"/>
    </source>
</evidence>
<dbReference type="GO" id="GO:0006099">
    <property type="term" value="P:tricarboxylic acid cycle"/>
    <property type="evidence" value="ECO:0007669"/>
    <property type="project" value="TreeGrafter"/>
</dbReference>
<evidence type="ECO:0000256" key="3">
    <source>
        <dbReference type="ARBA" id="ARBA00022448"/>
    </source>
</evidence>
<evidence type="ECO:0000256" key="10">
    <source>
        <dbReference type="PIRSR" id="PIRSR607992-1"/>
    </source>
</evidence>
<evidence type="ECO:0000313" key="13">
    <source>
        <dbReference type="EMBL" id="KIJ93907.1"/>
    </source>
</evidence>
<organism evidence="13 14">
    <name type="scientific">Laccaria amethystina LaAM-08-1</name>
    <dbReference type="NCBI Taxonomy" id="1095629"/>
    <lineage>
        <taxon>Eukaryota</taxon>
        <taxon>Fungi</taxon>
        <taxon>Dikarya</taxon>
        <taxon>Basidiomycota</taxon>
        <taxon>Agaricomycotina</taxon>
        <taxon>Agaricomycetes</taxon>
        <taxon>Agaricomycetidae</taxon>
        <taxon>Agaricales</taxon>
        <taxon>Agaricineae</taxon>
        <taxon>Hydnangiaceae</taxon>
        <taxon>Laccaria</taxon>
    </lineage>
</organism>
<keyword evidence="11" id="KW-0479">Metal-binding</keyword>
<sequence>MSTAIYKGTVNDPTTFPTPSRTHGSYHWAFERILSAGLVPLTGAAFVTSSTAYPVVDALLGVGLVMHSHLGFGQIVADYVHPRKFPILGPVATWSVRTATVATLVGVYQFNTNDVGLTEFIAKVWGA</sequence>
<evidence type="ECO:0000256" key="6">
    <source>
        <dbReference type="ARBA" id="ARBA00022946"/>
    </source>
</evidence>
<dbReference type="Proteomes" id="UP000054477">
    <property type="component" value="Unassembled WGS sequence"/>
</dbReference>
<evidence type="ECO:0000256" key="7">
    <source>
        <dbReference type="ARBA" id="ARBA00022989"/>
    </source>
</evidence>
<evidence type="ECO:0000256" key="5">
    <source>
        <dbReference type="ARBA" id="ARBA00022792"/>
    </source>
</evidence>
<dbReference type="InterPro" id="IPR034804">
    <property type="entry name" value="SQR/QFR_C/D"/>
</dbReference>
<keyword evidence="4" id="KW-0812">Transmembrane</keyword>
<reference evidence="14" key="2">
    <citation type="submission" date="2015-01" db="EMBL/GenBank/DDBJ databases">
        <title>Evolutionary Origins and Diversification of the Mycorrhizal Mutualists.</title>
        <authorList>
            <consortium name="DOE Joint Genome Institute"/>
            <consortium name="Mycorrhizal Genomics Consortium"/>
            <person name="Kohler A."/>
            <person name="Kuo A."/>
            <person name="Nagy L.G."/>
            <person name="Floudas D."/>
            <person name="Copeland A."/>
            <person name="Barry K.W."/>
            <person name="Cichocki N."/>
            <person name="Veneault-Fourrey C."/>
            <person name="LaButti K."/>
            <person name="Lindquist E.A."/>
            <person name="Lipzen A."/>
            <person name="Lundell T."/>
            <person name="Morin E."/>
            <person name="Murat C."/>
            <person name="Riley R."/>
            <person name="Ohm R."/>
            <person name="Sun H."/>
            <person name="Tunlid A."/>
            <person name="Henrissat B."/>
            <person name="Grigoriev I.V."/>
            <person name="Hibbett D.S."/>
            <person name="Martin F."/>
        </authorList>
    </citation>
    <scope>NUCLEOTIDE SEQUENCE [LARGE SCALE GENOMIC DNA]</scope>
    <source>
        <strain evidence="14">LaAM-08-1</strain>
    </source>
</reference>
<evidence type="ECO:0000256" key="1">
    <source>
        <dbReference type="ARBA" id="ARBA00004448"/>
    </source>
</evidence>
<keyword evidence="11" id="KW-0408">Iron</keyword>
<keyword evidence="8 12" id="KW-0496">Mitochondrion</keyword>
<feature type="binding site" evidence="10">
    <location>
        <position position="79"/>
    </location>
    <ligand>
        <name>a ubiquinone</name>
        <dbReference type="ChEBI" id="CHEBI:16389"/>
        <note>ligand shared with IP/SDHB</note>
    </ligand>
</feature>